<accession>A0ABQ9GEK3</accession>
<name>A0ABQ9GEK3_9NEOP</name>
<dbReference type="Proteomes" id="UP001159363">
    <property type="component" value="Chromosome 11"/>
</dbReference>
<organism evidence="2 3">
    <name type="scientific">Dryococelus australis</name>
    <dbReference type="NCBI Taxonomy" id="614101"/>
    <lineage>
        <taxon>Eukaryota</taxon>
        <taxon>Metazoa</taxon>
        <taxon>Ecdysozoa</taxon>
        <taxon>Arthropoda</taxon>
        <taxon>Hexapoda</taxon>
        <taxon>Insecta</taxon>
        <taxon>Pterygota</taxon>
        <taxon>Neoptera</taxon>
        <taxon>Polyneoptera</taxon>
        <taxon>Phasmatodea</taxon>
        <taxon>Verophasmatodea</taxon>
        <taxon>Anareolatae</taxon>
        <taxon>Phasmatidae</taxon>
        <taxon>Eurycanthinae</taxon>
        <taxon>Dryococelus</taxon>
    </lineage>
</organism>
<proteinExistence type="predicted"/>
<feature type="region of interest" description="Disordered" evidence="1">
    <location>
        <begin position="575"/>
        <end position="601"/>
    </location>
</feature>
<protein>
    <submittedName>
        <fullName evidence="2">Uncharacterized protein</fullName>
    </submittedName>
</protein>
<evidence type="ECO:0000313" key="3">
    <source>
        <dbReference type="Proteomes" id="UP001159363"/>
    </source>
</evidence>
<sequence>MKPRRSSALKAKYAILNDESKEDVQCQVGEGSPVNPPLYGDVLKVLRTQNQVVTTHACETVSPWRETAAIILWLSAPQGYPHTRKSESVKTPRIDYFRRECPSNTYHHHRYPMQIFDTNSHAWKTYFTRDFRNSMAPEISLRLCCLQSRLRLHRYEIASTLNRQIKYYIYPVKPSVARFSYKFTSSYGKIAVYPARQGRFDETWGWRMPERFQALSYTEERLAALVARLSAVWWLLLATSSASHILAPSIHLSAIPAVSLIFSGRVFGYKCSSPVRATKPLEPYWPRSIPGRVTPEFRKWQSCRMMPLVGGFSSGISRFPPPLHSGAAPYSLQSSSSVVKTSLFRAAQIPSLTHFLTLIPDLLTIWIRPAEQRAWLVSECKMADQETRMLVISWGFEKFTPVFEGAGREMDQGNPLAGIRRCVGEKELGGGRGGKETVVPWDVIGLADAPLGRSTGATPCVSPSLPLAGVSWRGAGRPCLLECRLDFAPRKPTGDPEARRKERERVTEKSSGNWPVRTIGYRAPRKIPYWLGRHLTSRLPGVDWLMASRHVSGRVPLEEPKWVNEMSMEQYRNEIAGETEDPRENSRPTASSGTDPTCENEDGLILGQARIENTYVYITSAIGPHSVQHLRENGVQLSRSTVTADNQCAVGIGILVHKTSRAAGKANESRRQSSPLDDGARGWRTAMATAGLARHALNILWPRSRSLPFRHLLSDSLSSSDLDIVVRNSMQHLYFYLRIIALNSVCNVHISECGGARGGLSDQTIRFLPRRTGFNSRWDRPRDFRMWKSCPTMPLVGAFSRGSLSPPPPLNSGAVPFSPHFTIIGSQDLDIKSRPNLSALLKSVEYVLTNVTELIQGTFCK</sequence>
<evidence type="ECO:0000313" key="2">
    <source>
        <dbReference type="EMBL" id="KAJ8870825.1"/>
    </source>
</evidence>
<dbReference type="EMBL" id="JARBHB010000012">
    <property type="protein sequence ID" value="KAJ8870825.1"/>
    <property type="molecule type" value="Genomic_DNA"/>
</dbReference>
<feature type="compositionally biased region" description="Basic and acidic residues" evidence="1">
    <location>
        <begin position="491"/>
        <end position="508"/>
    </location>
</feature>
<evidence type="ECO:0000256" key="1">
    <source>
        <dbReference type="SAM" id="MobiDB-lite"/>
    </source>
</evidence>
<comment type="caution">
    <text evidence="2">The sequence shown here is derived from an EMBL/GenBank/DDBJ whole genome shotgun (WGS) entry which is preliminary data.</text>
</comment>
<keyword evidence="3" id="KW-1185">Reference proteome</keyword>
<feature type="compositionally biased region" description="Polar residues" evidence="1">
    <location>
        <begin position="587"/>
        <end position="597"/>
    </location>
</feature>
<reference evidence="2 3" key="1">
    <citation type="submission" date="2023-02" db="EMBL/GenBank/DDBJ databases">
        <title>LHISI_Scaffold_Assembly.</title>
        <authorList>
            <person name="Stuart O.P."/>
            <person name="Cleave R."/>
            <person name="Magrath M.J.L."/>
            <person name="Mikheyev A.S."/>
        </authorList>
    </citation>
    <scope>NUCLEOTIDE SEQUENCE [LARGE SCALE GENOMIC DNA]</scope>
    <source>
        <strain evidence="2">Daus_M_001</strain>
        <tissue evidence="2">Leg muscle</tissue>
    </source>
</reference>
<gene>
    <name evidence="2" type="ORF">PR048_027124</name>
</gene>
<feature type="region of interest" description="Disordered" evidence="1">
    <location>
        <begin position="491"/>
        <end position="511"/>
    </location>
</feature>